<dbReference type="SUPFAM" id="SSF53067">
    <property type="entry name" value="Actin-like ATPase domain"/>
    <property type="match status" value="1"/>
</dbReference>
<comment type="catalytic activity">
    <reaction evidence="1">
        <text>1,6-anhydro-N-acetyl-beta-muramate + ATP + H2O = N-acetyl-D-muramate 6-phosphate + ADP + H(+)</text>
        <dbReference type="Rhea" id="RHEA:24952"/>
        <dbReference type="ChEBI" id="CHEBI:15377"/>
        <dbReference type="ChEBI" id="CHEBI:15378"/>
        <dbReference type="ChEBI" id="CHEBI:30616"/>
        <dbReference type="ChEBI" id="CHEBI:58690"/>
        <dbReference type="ChEBI" id="CHEBI:58722"/>
        <dbReference type="ChEBI" id="CHEBI:456216"/>
        <dbReference type="EC" id="2.7.1.170"/>
    </reaction>
</comment>
<keyword evidence="1 2" id="KW-0808">Transferase</keyword>
<sequence length="401" mass="42034">MTVIGILSGTSYDAVDAAVADFALDGTAVVCRPRGTYSEDVPEELRARLSAALPPHPTTLAEVCRLDTELGRLFGAVAARANHEVAGGEAHLVVSHGQTVYHWVEGGHALGTLQLGAAAWIAEATGLMTVTDLRTRDITRGGHAAPLASTLDELLVLSGEPAPADGPGEPRPGVRRGSLNLGGIANITVRDREGRVIAYDIGPANALMDTAVVDATDGAERMDKDGARAARGRVDRELLDRLLAEPYYRLAPPKSTGKELFHAEYVREALGGRAIGADDLLATLTELTARLVADACREHDVTELVVAGGGVRNPTLMRRIAELAAGTGIRPIDDFGLPAQGKEAYLFALLGYLAVHGLEGTVPSATGARRGSVLGSLTPGARPLELPAPATVQPRYMRVVP</sequence>
<reference evidence="2 3" key="1">
    <citation type="submission" date="2024-06" db="EMBL/GenBank/DDBJ databases">
        <title>The Natural Products Discovery Center: Release of the First 8490 Sequenced Strains for Exploring Actinobacteria Biosynthetic Diversity.</title>
        <authorList>
            <person name="Kalkreuter E."/>
            <person name="Kautsar S.A."/>
            <person name="Yang D."/>
            <person name="Bader C.D."/>
            <person name="Teijaro C.N."/>
            <person name="Fluegel L."/>
            <person name="Davis C.M."/>
            <person name="Simpson J.R."/>
            <person name="Lauterbach L."/>
            <person name="Steele A.D."/>
            <person name="Gui C."/>
            <person name="Meng S."/>
            <person name="Li G."/>
            <person name="Viehrig K."/>
            <person name="Ye F."/>
            <person name="Su P."/>
            <person name="Kiefer A.F."/>
            <person name="Nichols A."/>
            <person name="Cepeda A.J."/>
            <person name="Yan W."/>
            <person name="Fan B."/>
            <person name="Jiang Y."/>
            <person name="Adhikari A."/>
            <person name="Zheng C.-J."/>
            <person name="Schuster L."/>
            <person name="Cowan T.M."/>
            <person name="Smanski M.J."/>
            <person name="Chevrette M.G."/>
            <person name="De Carvalho L.P.S."/>
            <person name="Shen B."/>
        </authorList>
    </citation>
    <scope>NUCLEOTIDE SEQUENCE [LARGE SCALE GENOMIC DNA]</scope>
    <source>
        <strain evidence="2 3">NPDC048946</strain>
    </source>
</reference>
<gene>
    <name evidence="1" type="primary">anmK</name>
    <name evidence="2" type="ORF">AB0C36_28760</name>
</gene>
<keyword evidence="1" id="KW-0547">Nucleotide-binding</keyword>
<dbReference type="PANTHER" id="PTHR30605">
    <property type="entry name" value="ANHYDRO-N-ACETYLMURAMIC ACID KINASE"/>
    <property type="match status" value="1"/>
</dbReference>
<feature type="binding site" evidence="1">
    <location>
        <begin position="9"/>
        <end position="16"/>
    </location>
    <ligand>
        <name>ATP</name>
        <dbReference type="ChEBI" id="CHEBI:30616"/>
    </ligand>
</feature>
<proteinExistence type="inferred from homology"/>
<dbReference type="InterPro" id="IPR043129">
    <property type="entry name" value="ATPase_NBD"/>
</dbReference>
<dbReference type="EC" id="2.7.1.170" evidence="1"/>
<comment type="caution">
    <text evidence="2">The sequence shown here is derived from an EMBL/GenBank/DDBJ whole genome shotgun (WGS) entry which is preliminary data.</text>
</comment>
<dbReference type="GO" id="GO:0016301">
    <property type="term" value="F:kinase activity"/>
    <property type="evidence" value="ECO:0007669"/>
    <property type="project" value="UniProtKB-KW"/>
</dbReference>
<evidence type="ECO:0000256" key="1">
    <source>
        <dbReference type="HAMAP-Rule" id="MF_01270"/>
    </source>
</evidence>
<organism evidence="2 3">
    <name type="scientific">Streptodolium elevatio</name>
    <dbReference type="NCBI Taxonomy" id="3157996"/>
    <lineage>
        <taxon>Bacteria</taxon>
        <taxon>Bacillati</taxon>
        <taxon>Actinomycetota</taxon>
        <taxon>Actinomycetes</taxon>
        <taxon>Kitasatosporales</taxon>
        <taxon>Streptomycetaceae</taxon>
        <taxon>Streptodolium</taxon>
    </lineage>
</organism>
<dbReference type="EMBL" id="JBEZFP010000090">
    <property type="protein sequence ID" value="MEU8137489.1"/>
    <property type="molecule type" value="Genomic_DNA"/>
</dbReference>
<dbReference type="HAMAP" id="MF_01270">
    <property type="entry name" value="AnhMurNAc_kinase"/>
    <property type="match status" value="1"/>
</dbReference>
<comment type="similarity">
    <text evidence="1">Belongs to the anhydro-N-acetylmuramic acid kinase family.</text>
</comment>
<comment type="function">
    <text evidence="1">Catalyzes the specific phosphorylation of 1,6-anhydro-N-acetylmuramic acid (anhMurNAc) with the simultaneous cleavage of the 1,6-anhydro ring, generating MurNAc-6-P. Is required for the utilization of anhMurNAc either imported from the medium or derived from its own cell wall murein, and thus plays a role in cell wall recycling.</text>
</comment>
<accession>A0ABV3DP02</accession>
<comment type="pathway">
    <text evidence="1">Cell wall biogenesis; peptidoglycan recycling.</text>
</comment>
<dbReference type="Gene3D" id="3.30.420.40">
    <property type="match status" value="2"/>
</dbReference>
<evidence type="ECO:0000313" key="2">
    <source>
        <dbReference type="EMBL" id="MEU8137489.1"/>
    </source>
</evidence>
<dbReference type="Proteomes" id="UP001551482">
    <property type="component" value="Unassembled WGS sequence"/>
</dbReference>
<dbReference type="Pfam" id="PF03702">
    <property type="entry name" value="AnmK"/>
    <property type="match status" value="1"/>
</dbReference>
<evidence type="ECO:0000313" key="3">
    <source>
        <dbReference type="Proteomes" id="UP001551482"/>
    </source>
</evidence>
<keyword evidence="1" id="KW-0119">Carbohydrate metabolism</keyword>
<name>A0ABV3DP02_9ACTN</name>
<dbReference type="NCBIfam" id="NF007146">
    <property type="entry name" value="PRK09585.2-6"/>
    <property type="match status" value="1"/>
</dbReference>
<dbReference type="InterPro" id="IPR005338">
    <property type="entry name" value="Anhydro_N_Ac-Mur_kinase"/>
</dbReference>
<dbReference type="PANTHER" id="PTHR30605:SF0">
    <property type="entry name" value="ANHYDRO-N-ACETYLMURAMIC ACID KINASE"/>
    <property type="match status" value="1"/>
</dbReference>
<keyword evidence="1 2" id="KW-0418">Kinase</keyword>
<comment type="pathway">
    <text evidence="1">Amino-sugar metabolism; 1,6-anhydro-N-acetylmuramate degradation.</text>
</comment>
<protein>
    <recommendedName>
        <fullName evidence="1">Anhydro-N-acetylmuramic acid kinase</fullName>
        <ecNumber evidence="1">2.7.1.170</ecNumber>
    </recommendedName>
    <alternativeName>
        <fullName evidence="1">AnhMurNAc kinase</fullName>
    </alternativeName>
</protein>
<keyword evidence="3" id="KW-1185">Reference proteome</keyword>
<keyword evidence="1" id="KW-0067">ATP-binding</keyword>
<dbReference type="RefSeq" id="WP_358359524.1">
    <property type="nucleotide sequence ID" value="NZ_JBEZFP010000090.1"/>
</dbReference>